<proteinExistence type="predicted"/>
<reference evidence="2" key="1">
    <citation type="journal article" date="2020" name="J Insects Food Feed">
        <title>The yellow mealworm (Tenebrio molitor) genome: a resource for the emerging insects as food and feed industry.</title>
        <authorList>
            <person name="Eriksson T."/>
            <person name="Andere A."/>
            <person name="Kelstrup H."/>
            <person name="Emery V."/>
            <person name="Picard C."/>
        </authorList>
    </citation>
    <scope>NUCLEOTIDE SEQUENCE</scope>
    <source>
        <strain evidence="2">Stoneville</strain>
        <tissue evidence="2">Whole head</tissue>
    </source>
</reference>
<dbReference type="AlphaFoldDB" id="A0A8J6HHR2"/>
<keyword evidence="3" id="KW-1185">Reference proteome</keyword>
<dbReference type="Proteomes" id="UP000719412">
    <property type="component" value="Unassembled WGS sequence"/>
</dbReference>
<comment type="caution">
    <text evidence="2">The sequence shown here is derived from an EMBL/GenBank/DDBJ whole genome shotgun (WGS) entry which is preliminary data.</text>
</comment>
<sequence length="190" mass="21541">MFREQYLTALQGRIYLDYVCCRRESAGSCWQDVTRSCTYFTGAEINQCSAGRHRYPSFYCETSKTEIGPRRFIILGQDECAQSHVGPDVTPPPTSCCGFACLQDAASYCACWLKCDRRIRHLQVLRGSMCYAIMRPKEQIKGQRLRAWARGYRYGSAEEAPDGWMPSGSVSDHPSDSCPHPPLLNFSDRI</sequence>
<accession>A0A8J6HHR2</accession>
<gene>
    <name evidence="2" type="ORF">GEV33_007916</name>
</gene>
<evidence type="ECO:0000313" key="2">
    <source>
        <dbReference type="EMBL" id="KAH0814875.1"/>
    </source>
</evidence>
<feature type="compositionally biased region" description="Low complexity" evidence="1">
    <location>
        <begin position="169"/>
        <end position="178"/>
    </location>
</feature>
<organism evidence="2 3">
    <name type="scientific">Tenebrio molitor</name>
    <name type="common">Yellow mealworm beetle</name>
    <dbReference type="NCBI Taxonomy" id="7067"/>
    <lineage>
        <taxon>Eukaryota</taxon>
        <taxon>Metazoa</taxon>
        <taxon>Ecdysozoa</taxon>
        <taxon>Arthropoda</taxon>
        <taxon>Hexapoda</taxon>
        <taxon>Insecta</taxon>
        <taxon>Pterygota</taxon>
        <taxon>Neoptera</taxon>
        <taxon>Endopterygota</taxon>
        <taxon>Coleoptera</taxon>
        <taxon>Polyphaga</taxon>
        <taxon>Cucujiformia</taxon>
        <taxon>Tenebrionidae</taxon>
        <taxon>Tenebrio</taxon>
    </lineage>
</organism>
<feature type="region of interest" description="Disordered" evidence="1">
    <location>
        <begin position="163"/>
        <end position="190"/>
    </location>
</feature>
<reference evidence="2" key="2">
    <citation type="submission" date="2021-08" db="EMBL/GenBank/DDBJ databases">
        <authorList>
            <person name="Eriksson T."/>
        </authorList>
    </citation>
    <scope>NUCLEOTIDE SEQUENCE</scope>
    <source>
        <strain evidence="2">Stoneville</strain>
        <tissue evidence="2">Whole head</tissue>
    </source>
</reference>
<dbReference type="EMBL" id="JABDTM020023825">
    <property type="protein sequence ID" value="KAH0814875.1"/>
    <property type="molecule type" value="Genomic_DNA"/>
</dbReference>
<evidence type="ECO:0000313" key="3">
    <source>
        <dbReference type="Proteomes" id="UP000719412"/>
    </source>
</evidence>
<protein>
    <submittedName>
        <fullName evidence="2">Uncharacterized protein</fullName>
    </submittedName>
</protein>
<evidence type="ECO:0000256" key="1">
    <source>
        <dbReference type="SAM" id="MobiDB-lite"/>
    </source>
</evidence>
<name>A0A8J6HHR2_TENMO</name>